<dbReference type="EMBL" id="LR593886">
    <property type="protein sequence ID" value="VTR91429.1"/>
    <property type="molecule type" value="Genomic_DNA"/>
</dbReference>
<dbReference type="AlphaFoldDB" id="A0A6P2CRA7"/>
<evidence type="ECO:0000313" key="2">
    <source>
        <dbReference type="Proteomes" id="UP000464178"/>
    </source>
</evidence>
<dbReference type="RefSeq" id="WP_162666419.1">
    <property type="nucleotide sequence ID" value="NZ_LR593886.1"/>
</dbReference>
<dbReference type="Proteomes" id="UP000464178">
    <property type="component" value="Chromosome"/>
</dbReference>
<evidence type="ECO:0008006" key="3">
    <source>
        <dbReference type="Google" id="ProtNLM"/>
    </source>
</evidence>
<evidence type="ECO:0000313" key="1">
    <source>
        <dbReference type="EMBL" id="VTR91429.1"/>
    </source>
</evidence>
<keyword evidence="2" id="KW-1185">Reference proteome</keyword>
<dbReference type="KEGG" id="gms:SOIL9_62850"/>
<name>A0A6P2CRA7_9BACT</name>
<protein>
    <recommendedName>
        <fullName evidence="3">Response regulatory domain-containing protein</fullName>
    </recommendedName>
</protein>
<accession>A0A6P2CRA7</accession>
<gene>
    <name evidence="1" type="ORF">SOIL9_62850</name>
</gene>
<organism evidence="1 2">
    <name type="scientific">Gemmata massiliana</name>
    <dbReference type="NCBI Taxonomy" id="1210884"/>
    <lineage>
        <taxon>Bacteria</taxon>
        <taxon>Pseudomonadati</taxon>
        <taxon>Planctomycetota</taxon>
        <taxon>Planctomycetia</taxon>
        <taxon>Gemmatales</taxon>
        <taxon>Gemmataceae</taxon>
        <taxon>Gemmata</taxon>
    </lineage>
</organism>
<sequence length="135" mass="14680">MRTNSRAISEVRAESRFATPPRLLVVATDNRTGDAVALAEALEHQGAEIEVRFAGDTSTDDHIQPDAVIVAEPTMREAKERYYTPGSHPLFVAVTDGDVRNAQARAAGFDLVVSRAVSAKSLMDQLGDRLPRVHI</sequence>
<reference evidence="1 2" key="1">
    <citation type="submission" date="2019-05" db="EMBL/GenBank/DDBJ databases">
        <authorList>
            <consortium name="Science for Life Laboratories"/>
        </authorList>
    </citation>
    <scope>NUCLEOTIDE SEQUENCE [LARGE SCALE GENOMIC DNA]</scope>
    <source>
        <strain evidence="1">Soil9</strain>
    </source>
</reference>
<proteinExistence type="predicted"/>